<sequence length="79" mass="8942">MAEEHNSGGSGHVEGMLTENQRMIKEEVARALEAALPTYIEEIKSSLKDFLHEELADFKAGAEVEQPSKKMSNWLPNWR</sequence>
<reference evidence="1 2" key="1">
    <citation type="submission" date="2019-05" db="EMBL/GenBank/DDBJ databases">
        <title>Mikania micrantha, genome provides insights into the molecular mechanism of rapid growth.</title>
        <authorList>
            <person name="Liu B."/>
        </authorList>
    </citation>
    <scope>NUCLEOTIDE SEQUENCE [LARGE SCALE GENOMIC DNA]</scope>
    <source>
        <strain evidence="1">NLD-2019</strain>
        <tissue evidence="1">Leaf</tissue>
    </source>
</reference>
<evidence type="ECO:0000313" key="1">
    <source>
        <dbReference type="EMBL" id="KAD4384675.1"/>
    </source>
</evidence>
<keyword evidence="2" id="KW-1185">Reference proteome</keyword>
<accession>A0A5N6N328</accession>
<dbReference type="AlphaFoldDB" id="A0A5N6N328"/>
<evidence type="ECO:0000313" key="2">
    <source>
        <dbReference type="Proteomes" id="UP000326396"/>
    </source>
</evidence>
<protein>
    <submittedName>
        <fullName evidence="1">Uncharacterized protein</fullName>
    </submittedName>
</protein>
<proteinExistence type="predicted"/>
<dbReference type="Proteomes" id="UP000326396">
    <property type="component" value="Linkage Group LG3"/>
</dbReference>
<organism evidence="1 2">
    <name type="scientific">Mikania micrantha</name>
    <name type="common">bitter vine</name>
    <dbReference type="NCBI Taxonomy" id="192012"/>
    <lineage>
        <taxon>Eukaryota</taxon>
        <taxon>Viridiplantae</taxon>
        <taxon>Streptophyta</taxon>
        <taxon>Embryophyta</taxon>
        <taxon>Tracheophyta</taxon>
        <taxon>Spermatophyta</taxon>
        <taxon>Magnoliopsida</taxon>
        <taxon>eudicotyledons</taxon>
        <taxon>Gunneridae</taxon>
        <taxon>Pentapetalae</taxon>
        <taxon>asterids</taxon>
        <taxon>campanulids</taxon>
        <taxon>Asterales</taxon>
        <taxon>Asteraceae</taxon>
        <taxon>Asteroideae</taxon>
        <taxon>Heliantheae alliance</taxon>
        <taxon>Eupatorieae</taxon>
        <taxon>Mikania</taxon>
    </lineage>
</organism>
<dbReference type="EMBL" id="SZYD01000013">
    <property type="protein sequence ID" value="KAD4384675.1"/>
    <property type="molecule type" value="Genomic_DNA"/>
</dbReference>
<name>A0A5N6N328_9ASTR</name>
<comment type="caution">
    <text evidence="1">The sequence shown here is derived from an EMBL/GenBank/DDBJ whole genome shotgun (WGS) entry which is preliminary data.</text>
</comment>
<gene>
    <name evidence="1" type="ORF">E3N88_24843</name>
</gene>